<dbReference type="AlphaFoldDB" id="A0A640TAL1"/>
<accession>A0A640TAL1</accession>
<keyword evidence="4" id="KW-1185">Reference proteome</keyword>
<dbReference type="EMBL" id="BLIP01000001">
    <property type="protein sequence ID" value="GFE20042.1"/>
    <property type="molecule type" value="Genomic_DNA"/>
</dbReference>
<evidence type="ECO:0000313" key="2">
    <source>
        <dbReference type="EMBL" id="WAT94895.1"/>
    </source>
</evidence>
<evidence type="ECO:0000313" key="3">
    <source>
        <dbReference type="Proteomes" id="UP000429552"/>
    </source>
</evidence>
<protein>
    <recommendedName>
        <fullName evidence="5">HTH merR-type domain-containing protein</fullName>
    </recommendedName>
</protein>
<organism evidence="1 3">
    <name type="scientific">Streptomyces nigrescens</name>
    <dbReference type="NCBI Taxonomy" id="1920"/>
    <lineage>
        <taxon>Bacteria</taxon>
        <taxon>Bacillati</taxon>
        <taxon>Actinomycetota</taxon>
        <taxon>Actinomycetes</taxon>
        <taxon>Kitasatosporales</taxon>
        <taxon>Streptomycetaceae</taxon>
        <taxon>Streptomyces</taxon>
    </lineage>
</organism>
<dbReference type="Proteomes" id="UP000429552">
    <property type="component" value="Unassembled WGS sequence"/>
</dbReference>
<proteinExistence type="predicted"/>
<dbReference type="Proteomes" id="UP001210609">
    <property type="component" value="Chromosome"/>
</dbReference>
<reference evidence="1 3" key="1">
    <citation type="submission" date="2019-12" db="EMBL/GenBank/DDBJ databases">
        <title>Whole genome shotgun sequence of Streptomyces libani subsp. libani NBRC 13452.</title>
        <authorList>
            <person name="Ichikawa N."/>
            <person name="Kimura A."/>
            <person name="Kitahashi Y."/>
            <person name="Komaki H."/>
            <person name="Tamura T."/>
        </authorList>
    </citation>
    <scope>NUCLEOTIDE SEQUENCE [LARGE SCALE GENOMIC DNA]</scope>
    <source>
        <strain evidence="1 3">NBRC 13452</strain>
    </source>
</reference>
<evidence type="ECO:0000313" key="4">
    <source>
        <dbReference type="Proteomes" id="UP001210609"/>
    </source>
</evidence>
<evidence type="ECO:0000313" key="1">
    <source>
        <dbReference type="EMBL" id="GFE20042.1"/>
    </source>
</evidence>
<evidence type="ECO:0008006" key="5">
    <source>
        <dbReference type="Google" id="ProtNLM"/>
    </source>
</evidence>
<sequence length="80" mass="9191">MRLTAIQEEDLVFVHEAEEATGVPRATIRQWASRGKIRRFSGENRLTGNGHEYKTMYALPEIEEMARTYRATPQRGLRAA</sequence>
<gene>
    <name evidence="1" type="ORF">Sliba_04950</name>
    <name evidence="2" type="ORF">STRLI_000567</name>
</gene>
<name>A0A640TAL1_STRNI</name>
<dbReference type="RefSeq" id="WP_159484045.1">
    <property type="nucleotide sequence ID" value="NZ_BLIP01000001.1"/>
</dbReference>
<reference evidence="2 4" key="2">
    <citation type="submission" date="2022-12" db="EMBL/GenBank/DDBJ databases">
        <authorList>
            <person name="Ruckert C."/>
            <person name="Busche T."/>
            <person name="Kalinowski J."/>
            <person name="Wittmann C."/>
        </authorList>
    </citation>
    <scope>NUCLEOTIDE SEQUENCE [LARGE SCALE GENOMIC DNA]</scope>
    <source>
        <strain evidence="2 4">DSM 40555</strain>
    </source>
</reference>
<dbReference type="EMBL" id="CP114202">
    <property type="protein sequence ID" value="WAT94895.1"/>
    <property type="molecule type" value="Genomic_DNA"/>
</dbReference>